<dbReference type="Proteomes" id="UP000230775">
    <property type="component" value="Unassembled WGS sequence"/>
</dbReference>
<comment type="caution">
    <text evidence="1">The sequence shown here is derived from an EMBL/GenBank/DDBJ whole genome shotgun (WGS) entry which is preliminary data.</text>
</comment>
<proteinExistence type="predicted"/>
<evidence type="ECO:0008006" key="3">
    <source>
        <dbReference type="Google" id="ProtNLM"/>
    </source>
</evidence>
<evidence type="ECO:0000313" key="1">
    <source>
        <dbReference type="EMBL" id="PIS14466.1"/>
    </source>
</evidence>
<name>A0A2H0WP95_9BACT</name>
<dbReference type="EMBL" id="PEZI01000052">
    <property type="protein sequence ID" value="PIS14466.1"/>
    <property type="molecule type" value="Genomic_DNA"/>
</dbReference>
<protein>
    <recommendedName>
        <fullName evidence="3">RNA polymerase sigma-70 region 4 domain-containing protein</fullName>
    </recommendedName>
</protein>
<evidence type="ECO:0000313" key="2">
    <source>
        <dbReference type="Proteomes" id="UP000230775"/>
    </source>
</evidence>
<organism evidence="1 2">
    <name type="scientific">Candidatus Shapirobacteria bacterium CG09_land_8_20_14_0_10_39_12</name>
    <dbReference type="NCBI Taxonomy" id="1974885"/>
    <lineage>
        <taxon>Bacteria</taxon>
        <taxon>Candidatus Shapironibacteriota</taxon>
    </lineage>
</organism>
<reference evidence="2" key="1">
    <citation type="submission" date="2017-09" db="EMBL/GenBank/DDBJ databases">
        <title>Depth-based differentiation of microbial function through sediment-hosted aquifers and enrichment of novel symbionts in the deep terrestrial subsurface.</title>
        <authorList>
            <person name="Probst A.J."/>
            <person name="Ladd B."/>
            <person name="Jarett J.K."/>
            <person name="Geller-Mcgrath D.E."/>
            <person name="Sieber C.M.K."/>
            <person name="Emerson J.B."/>
            <person name="Anantharaman K."/>
            <person name="Thomas B.C."/>
            <person name="Malmstrom R."/>
            <person name="Stieglmeier M."/>
            <person name="Klingl A."/>
            <person name="Woyke T."/>
            <person name="Ryan C.M."/>
            <person name="Banfield J.F."/>
        </authorList>
    </citation>
    <scope>NUCLEOTIDE SEQUENCE [LARGE SCALE GENOMIC DNA]</scope>
</reference>
<gene>
    <name evidence="1" type="ORF">COT64_02490</name>
</gene>
<accession>A0A2H0WP95</accession>
<dbReference type="AlphaFoldDB" id="A0A2H0WP95"/>
<sequence length="63" mass="6980">MANGNKDLQKKILKRLDKVISLLQHSLAVQLYRSDVSQPAIGKLLGIATGKVNRLLKGIKKEK</sequence>